<feature type="domain" description="Cytidylate kinase" evidence="9">
    <location>
        <begin position="25"/>
        <end position="248"/>
    </location>
</feature>
<evidence type="ECO:0000259" key="9">
    <source>
        <dbReference type="Pfam" id="PF02224"/>
    </source>
</evidence>
<comment type="similarity">
    <text evidence="1">Belongs to the cytidylate kinase family. Type 1 subfamily.</text>
</comment>
<keyword evidence="11" id="KW-1185">Reference proteome</keyword>
<evidence type="ECO:0000256" key="3">
    <source>
        <dbReference type="ARBA" id="ARBA00022679"/>
    </source>
</evidence>
<dbReference type="STRING" id="578462.A0A0L0TD85"/>
<dbReference type="SUPFAM" id="SSF52540">
    <property type="entry name" value="P-loop containing nucleoside triphosphate hydrolases"/>
    <property type="match status" value="1"/>
</dbReference>
<evidence type="ECO:0000256" key="8">
    <source>
        <dbReference type="ARBA" id="ARBA00048478"/>
    </source>
</evidence>
<dbReference type="PANTHER" id="PTHR21299">
    <property type="entry name" value="CYTIDYLATE KINASE/PANTOATE-BETA-ALANINE LIGASE"/>
    <property type="match status" value="1"/>
</dbReference>
<name>A0A0L0TD85_ALLM3</name>
<comment type="catalytic activity">
    <reaction evidence="8">
        <text>CMP + ATP = CDP + ADP</text>
        <dbReference type="Rhea" id="RHEA:11600"/>
        <dbReference type="ChEBI" id="CHEBI:30616"/>
        <dbReference type="ChEBI" id="CHEBI:58069"/>
        <dbReference type="ChEBI" id="CHEBI:60377"/>
        <dbReference type="ChEBI" id="CHEBI:456216"/>
        <dbReference type="EC" id="2.7.4.25"/>
    </reaction>
</comment>
<dbReference type="InterPro" id="IPR003136">
    <property type="entry name" value="Cytidylate_kin"/>
</dbReference>
<reference evidence="11" key="2">
    <citation type="submission" date="2009-11" db="EMBL/GenBank/DDBJ databases">
        <title>The Genome Sequence of Allomyces macrogynus strain ATCC 38327.</title>
        <authorList>
            <consortium name="The Broad Institute Genome Sequencing Platform"/>
            <person name="Russ C."/>
            <person name="Cuomo C."/>
            <person name="Shea T."/>
            <person name="Young S.K."/>
            <person name="Zeng Q."/>
            <person name="Koehrsen M."/>
            <person name="Haas B."/>
            <person name="Borodovsky M."/>
            <person name="Guigo R."/>
            <person name="Alvarado L."/>
            <person name="Berlin A."/>
            <person name="Borenstein D."/>
            <person name="Chen Z."/>
            <person name="Engels R."/>
            <person name="Freedman E."/>
            <person name="Gellesch M."/>
            <person name="Goldberg J."/>
            <person name="Griggs A."/>
            <person name="Gujja S."/>
            <person name="Heiman D."/>
            <person name="Hepburn T."/>
            <person name="Howarth C."/>
            <person name="Jen D."/>
            <person name="Larson L."/>
            <person name="Lewis B."/>
            <person name="Mehta T."/>
            <person name="Park D."/>
            <person name="Pearson M."/>
            <person name="Roberts A."/>
            <person name="Saif S."/>
            <person name="Shenoy N."/>
            <person name="Sisk P."/>
            <person name="Stolte C."/>
            <person name="Sykes S."/>
            <person name="Walk T."/>
            <person name="White J."/>
            <person name="Yandava C."/>
            <person name="Burger G."/>
            <person name="Gray M.W."/>
            <person name="Holland P.W.H."/>
            <person name="King N."/>
            <person name="Lang F.B.F."/>
            <person name="Roger A.J."/>
            <person name="Ruiz-Trillo I."/>
            <person name="Lander E."/>
            <person name="Nusbaum C."/>
        </authorList>
    </citation>
    <scope>NUCLEOTIDE SEQUENCE [LARGE SCALE GENOMIC DNA]</scope>
    <source>
        <strain evidence="11">ATCC 38327</strain>
    </source>
</reference>
<dbReference type="EMBL" id="GG745382">
    <property type="protein sequence ID" value="KNE72640.1"/>
    <property type="molecule type" value="Genomic_DNA"/>
</dbReference>
<sequence>MLGTSAKSKPPVTATPARPSVFQCAIDGPAASGKSSCAAAVARTLGFAYLDSGALFRCVTLKHLRRGTESTDWHDFTAATDLRLTALPPLTGTTETGPVRPRVFMDGEDVTAAIRTPAVNSHVSAIAAIPDVRTALLAKKRALGGGIDGTLPVPGGYAGVVMDGRDIGSTVFPHAQLKVYLTAAARVRAERRVREAGGDLDLIEQELVKRDALDMARAVSPLRKADDAVELDTSAMAQDEVVATIVGWVRDRMRSGI</sequence>
<dbReference type="InterPro" id="IPR027417">
    <property type="entry name" value="P-loop_NTPase"/>
</dbReference>
<dbReference type="AlphaFoldDB" id="A0A0L0TD85"/>
<dbReference type="Proteomes" id="UP000054350">
    <property type="component" value="Unassembled WGS sequence"/>
</dbReference>
<dbReference type="VEuPathDB" id="FungiDB:AMAG_16402"/>
<evidence type="ECO:0000313" key="10">
    <source>
        <dbReference type="EMBL" id="KNE72640.1"/>
    </source>
</evidence>
<dbReference type="GO" id="GO:0005524">
    <property type="term" value="F:ATP binding"/>
    <property type="evidence" value="ECO:0007669"/>
    <property type="project" value="UniProtKB-KW"/>
</dbReference>
<evidence type="ECO:0000256" key="4">
    <source>
        <dbReference type="ARBA" id="ARBA00022741"/>
    </source>
</evidence>
<dbReference type="eggNOG" id="ENOG502S3AT">
    <property type="taxonomic scope" value="Eukaryota"/>
</dbReference>
<keyword evidence="5 10" id="KW-0418">Kinase</keyword>
<dbReference type="CDD" id="cd02020">
    <property type="entry name" value="CMPK"/>
    <property type="match status" value="1"/>
</dbReference>
<dbReference type="GO" id="GO:0015949">
    <property type="term" value="P:nucleobase-containing small molecule interconversion"/>
    <property type="evidence" value="ECO:0007669"/>
    <property type="project" value="TreeGrafter"/>
</dbReference>
<dbReference type="Gene3D" id="3.40.50.300">
    <property type="entry name" value="P-loop containing nucleotide triphosphate hydrolases"/>
    <property type="match status" value="1"/>
</dbReference>
<dbReference type="PANTHER" id="PTHR21299:SF2">
    <property type="entry name" value="CYTIDYLATE KINASE"/>
    <property type="match status" value="1"/>
</dbReference>
<comment type="catalytic activity">
    <reaction evidence="7">
        <text>dCMP + ATP = dCDP + ADP</text>
        <dbReference type="Rhea" id="RHEA:25094"/>
        <dbReference type="ChEBI" id="CHEBI:30616"/>
        <dbReference type="ChEBI" id="CHEBI:57566"/>
        <dbReference type="ChEBI" id="CHEBI:58593"/>
        <dbReference type="ChEBI" id="CHEBI:456216"/>
        <dbReference type="EC" id="2.7.4.25"/>
    </reaction>
</comment>
<evidence type="ECO:0000256" key="1">
    <source>
        <dbReference type="ARBA" id="ARBA00009427"/>
    </source>
</evidence>
<keyword evidence="3" id="KW-0808">Transferase</keyword>
<dbReference type="GO" id="GO:0005829">
    <property type="term" value="C:cytosol"/>
    <property type="evidence" value="ECO:0007669"/>
    <property type="project" value="TreeGrafter"/>
</dbReference>
<gene>
    <name evidence="10" type="ORF">AMAG_16402</name>
</gene>
<dbReference type="InterPro" id="IPR011994">
    <property type="entry name" value="Cytidylate_kinase_dom"/>
</dbReference>
<dbReference type="HAMAP" id="MF_00238">
    <property type="entry name" value="Cytidyl_kinase_type1"/>
    <property type="match status" value="1"/>
</dbReference>
<protein>
    <recommendedName>
        <fullName evidence="2">(d)CMP kinase</fullName>
        <ecNumber evidence="2">2.7.4.25</ecNumber>
    </recommendedName>
</protein>
<evidence type="ECO:0000256" key="5">
    <source>
        <dbReference type="ARBA" id="ARBA00022777"/>
    </source>
</evidence>
<proteinExistence type="inferred from homology"/>
<dbReference type="Pfam" id="PF02224">
    <property type="entry name" value="Cytidylate_kin"/>
    <property type="match status" value="1"/>
</dbReference>
<dbReference type="OrthoDB" id="10263145at2759"/>
<reference evidence="10 11" key="1">
    <citation type="submission" date="2009-11" db="EMBL/GenBank/DDBJ databases">
        <title>Annotation of Allomyces macrogynus ATCC 38327.</title>
        <authorList>
            <consortium name="The Broad Institute Genome Sequencing Platform"/>
            <person name="Russ C."/>
            <person name="Cuomo C."/>
            <person name="Burger G."/>
            <person name="Gray M.W."/>
            <person name="Holland P.W.H."/>
            <person name="King N."/>
            <person name="Lang F.B.F."/>
            <person name="Roger A.J."/>
            <person name="Ruiz-Trillo I."/>
            <person name="Young S.K."/>
            <person name="Zeng Q."/>
            <person name="Gargeya S."/>
            <person name="Fitzgerald M."/>
            <person name="Haas B."/>
            <person name="Abouelleil A."/>
            <person name="Alvarado L."/>
            <person name="Arachchi H.M."/>
            <person name="Berlin A."/>
            <person name="Chapman S.B."/>
            <person name="Gearin G."/>
            <person name="Goldberg J."/>
            <person name="Griggs A."/>
            <person name="Gujja S."/>
            <person name="Hansen M."/>
            <person name="Heiman D."/>
            <person name="Howarth C."/>
            <person name="Larimer J."/>
            <person name="Lui A."/>
            <person name="MacDonald P.J.P."/>
            <person name="McCowen C."/>
            <person name="Montmayeur A."/>
            <person name="Murphy C."/>
            <person name="Neiman D."/>
            <person name="Pearson M."/>
            <person name="Priest M."/>
            <person name="Roberts A."/>
            <person name="Saif S."/>
            <person name="Shea T."/>
            <person name="Sisk P."/>
            <person name="Stolte C."/>
            <person name="Sykes S."/>
            <person name="Wortman J."/>
            <person name="Nusbaum C."/>
            <person name="Birren B."/>
        </authorList>
    </citation>
    <scope>NUCLEOTIDE SEQUENCE [LARGE SCALE GENOMIC DNA]</scope>
    <source>
        <strain evidence="10 11">ATCC 38327</strain>
    </source>
</reference>
<dbReference type="GO" id="GO:0036431">
    <property type="term" value="F:dCMP kinase activity"/>
    <property type="evidence" value="ECO:0007669"/>
    <property type="project" value="InterPro"/>
</dbReference>
<dbReference type="OMA" id="RAITWWM"/>
<evidence type="ECO:0000256" key="7">
    <source>
        <dbReference type="ARBA" id="ARBA00047615"/>
    </source>
</evidence>
<dbReference type="EC" id="2.7.4.25" evidence="2"/>
<evidence type="ECO:0000256" key="2">
    <source>
        <dbReference type="ARBA" id="ARBA00012906"/>
    </source>
</evidence>
<organism evidence="10 11">
    <name type="scientific">Allomyces macrogynus (strain ATCC 38327)</name>
    <name type="common">Allomyces javanicus var. macrogynus</name>
    <dbReference type="NCBI Taxonomy" id="578462"/>
    <lineage>
        <taxon>Eukaryota</taxon>
        <taxon>Fungi</taxon>
        <taxon>Fungi incertae sedis</taxon>
        <taxon>Blastocladiomycota</taxon>
        <taxon>Blastocladiomycetes</taxon>
        <taxon>Blastocladiales</taxon>
        <taxon>Blastocladiaceae</taxon>
        <taxon>Allomyces</taxon>
    </lineage>
</organism>
<accession>A0A0L0TD85</accession>
<keyword evidence="4" id="KW-0547">Nucleotide-binding</keyword>
<keyword evidence="6" id="KW-0067">ATP-binding</keyword>
<evidence type="ECO:0000256" key="6">
    <source>
        <dbReference type="ARBA" id="ARBA00022840"/>
    </source>
</evidence>
<dbReference type="NCBIfam" id="TIGR00017">
    <property type="entry name" value="cmk"/>
    <property type="match status" value="1"/>
</dbReference>
<evidence type="ECO:0000313" key="11">
    <source>
        <dbReference type="Proteomes" id="UP000054350"/>
    </source>
</evidence>